<dbReference type="Proteomes" id="UP000324222">
    <property type="component" value="Unassembled WGS sequence"/>
</dbReference>
<organism evidence="1 2">
    <name type="scientific">Portunus trituberculatus</name>
    <name type="common">Swimming crab</name>
    <name type="synonym">Neptunus trituberculatus</name>
    <dbReference type="NCBI Taxonomy" id="210409"/>
    <lineage>
        <taxon>Eukaryota</taxon>
        <taxon>Metazoa</taxon>
        <taxon>Ecdysozoa</taxon>
        <taxon>Arthropoda</taxon>
        <taxon>Crustacea</taxon>
        <taxon>Multicrustacea</taxon>
        <taxon>Malacostraca</taxon>
        <taxon>Eumalacostraca</taxon>
        <taxon>Eucarida</taxon>
        <taxon>Decapoda</taxon>
        <taxon>Pleocyemata</taxon>
        <taxon>Brachyura</taxon>
        <taxon>Eubrachyura</taxon>
        <taxon>Portunoidea</taxon>
        <taxon>Portunidae</taxon>
        <taxon>Portuninae</taxon>
        <taxon>Portunus</taxon>
    </lineage>
</organism>
<protein>
    <submittedName>
        <fullName evidence="1">Uncharacterized protein</fullName>
    </submittedName>
</protein>
<dbReference type="AlphaFoldDB" id="A0A5B7DK04"/>
<evidence type="ECO:0000313" key="1">
    <source>
        <dbReference type="EMBL" id="MPC21296.1"/>
    </source>
</evidence>
<dbReference type="EMBL" id="VSRR010000961">
    <property type="protein sequence ID" value="MPC21296.1"/>
    <property type="molecule type" value="Genomic_DNA"/>
</dbReference>
<proteinExistence type="predicted"/>
<sequence>MVPEIKDLTYEEQLKEMGLPTLHDRRELGDLITMYKIDNGIERIDKEDLMLLIEEDGKTRRHEKIRKFQIVIELFCDYYSSQSSVGGYICTLQLIDSPK</sequence>
<gene>
    <name evidence="1" type="ORF">E2C01_014278</name>
</gene>
<keyword evidence="2" id="KW-1185">Reference proteome</keyword>
<name>A0A5B7DK04_PORTR</name>
<accession>A0A5B7DK04</accession>
<reference evidence="1 2" key="1">
    <citation type="submission" date="2019-05" db="EMBL/GenBank/DDBJ databases">
        <title>Another draft genome of Portunus trituberculatus and its Hox gene families provides insights of decapod evolution.</title>
        <authorList>
            <person name="Jeong J.-H."/>
            <person name="Song I."/>
            <person name="Kim S."/>
            <person name="Choi T."/>
            <person name="Kim D."/>
            <person name="Ryu S."/>
            <person name="Kim W."/>
        </authorList>
    </citation>
    <scope>NUCLEOTIDE SEQUENCE [LARGE SCALE GENOMIC DNA]</scope>
    <source>
        <tissue evidence="1">Muscle</tissue>
    </source>
</reference>
<evidence type="ECO:0000313" key="2">
    <source>
        <dbReference type="Proteomes" id="UP000324222"/>
    </source>
</evidence>
<comment type="caution">
    <text evidence="1">The sequence shown here is derived from an EMBL/GenBank/DDBJ whole genome shotgun (WGS) entry which is preliminary data.</text>
</comment>